<dbReference type="InterPro" id="IPR005119">
    <property type="entry name" value="LysR_subst-bd"/>
</dbReference>
<evidence type="ECO:0000256" key="3">
    <source>
        <dbReference type="ARBA" id="ARBA00023125"/>
    </source>
</evidence>
<reference evidence="6 7" key="1">
    <citation type="submission" date="2019-04" db="EMBL/GenBank/DDBJ databases">
        <title>Natronospirillum operosus gen. nov., sp. nov., a haloalkaliphilic satellite isolated from decaying biomass of laboratory culture of cyanobacterium Geitlerinema sp. and proposal of Natronospirillaceae fam. nov. and Saccharospirillaceae fam. nov.</title>
        <authorList>
            <person name="Kevbrin V."/>
            <person name="Boltyanskaya Y."/>
            <person name="Koziaeva V."/>
            <person name="Grouzdev D.S."/>
            <person name="Park M."/>
            <person name="Cho J."/>
        </authorList>
    </citation>
    <scope>NUCLEOTIDE SEQUENCE [LARGE SCALE GENOMIC DNA]</scope>
    <source>
        <strain evidence="6 7">G-116</strain>
    </source>
</reference>
<organism evidence="6 7">
    <name type="scientific">Natronospirillum operosum</name>
    <dbReference type="NCBI Taxonomy" id="2759953"/>
    <lineage>
        <taxon>Bacteria</taxon>
        <taxon>Pseudomonadati</taxon>
        <taxon>Pseudomonadota</taxon>
        <taxon>Gammaproteobacteria</taxon>
        <taxon>Oceanospirillales</taxon>
        <taxon>Natronospirillaceae</taxon>
        <taxon>Natronospirillum</taxon>
    </lineage>
</organism>
<gene>
    <name evidence="6" type="ORF">E4656_14255</name>
</gene>
<evidence type="ECO:0000259" key="5">
    <source>
        <dbReference type="PROSITE" id="PS50931"/>
    </source>
</evidence>
<dbReference type="RefSeq" id="WP_135483968.1">
    <property type="nucleotide sequence ID" value="NZ_SRMF01000006.1"/>
</dbReference>
<dbReference type="Proteomes" id="UP000297475">
    <property type="component" value="Unassembled WGS sequence"/>
</dbReference>
<dbReference type="SUPFAM" id="SSF53850">
    <property type="entry name" value="Periplasmic binding protein-like II"/>
    <property type="match status" value="1"/>
</dbReference>
<feature type="domain" description="HTH lysR-type" evidence="5">
    <location>
        <begin position="6"/>
        <end position="63"/>
    </location>
</feature>
<keyword evidence="2" id="KW-0805">Transcription regulation</keyword>
<evidence type="ECO:0000313" key="7">
    <source>
        <dbReference type="Proteomes" id="UP000297475"/>
    </source>
</evidence>
<dbReference type="Gene3D" id="3.40.190.10">
    <property type="entry name" value="Periplasmic binding protein-like II"/>
    <property type="match status" value="2"/>
</dbReference>
<dbReference type="Pfam" id="PF00126">
    <property type="entry name" value="HTH_1"/>
    <property type="match status" value="1"/>
</dbReference>
<evidence type="ECO:0000256" key="1">
    <source>
        <dbReference type="ARBA" id="ARBA00009437"/>
    </source>
</evidence>
<comment type="caution">
    <text evidence="6">The sequence shown here is derived from an EMBL/GenBank/DDBJ whole genome shotgun (WGS) entry which is preliminary data.</text>
</comment>
<dbReference type="Pfam" id="PF03466">
    <property type="entry name" value="LysR_substrate"/>
    <property type="match status" value="1"/>
</dbReference>
<evidence type="ECO:0000256" key="4">
    <source>
        <dbReference type="ARBA" id="ARBA00023163"/>
    </source>
</evidence>
<keyword evidence="7" id="KW-1185">Reference proteome</keyword>
<dbReference type="Gene3D" id="1.10.10.10">
    <property type="entry name" value="Winged helix-like DNA-binding domain superfamily/Winged helix DNA-binding domain"/>
    <property type="match status" value="1"/>
</dbReference>
<dbReference type="GO" id="GO:0003700">
    <property type="term" value="F:DNA-binding transcription factor activity"/>
    <property type="evidence" value="ECO:0007669"/>
    <property type="project" value="InterPro"/>
</dbReference>
<comment type="similarity">
    <text evidence="1">Belongs to the LysR transcriptional regulatory family.</text>
</comment>
<dbReference type="AlphaFoldDB" id="A0A4Z0W6S0"/>
<dbReference type="SUPFAM" id="SSF46785">
    <property type="entry name" value="Winged helix' DNA-binding domain"/>
    <property type="match status" value="1"/>
</dbReference>
<keyword evidence="4" id="KW-0804">Transcription</keyword>
<protein>
    <submittedName>
        <fullName evidence="6">LysR family transcriptional regulator</fullName>
    </submittedName>
</protein>
<dbReference type="InterPro" id="IPR036388">
    <property type="entry name" value="WH-like_DNA-bd_sf"/>
</dbReference>
<evidence type="ECO:0000256" key="2">
    <source>
        <dbReference type="ARBA" id="ARBA00023015"/>
    </source>
</evidence>
<dbReference type="GO" id="GO:0000976">
    <property type="term" value="F:transcription cis-regulatory region binding"/>
    <property type="evidence" value="ECO:0007669"/>
    <property type="project" value="TreeGrafter"/>
</dbReference>
<accession>A0A4Z0W6S0</accession>
<evidence type="ECO:0000313" key="6">
    <source>
        <dbReference type="EMBL" id="TGG92039.1"/>
    </source>
</evidence>
<sequence>MAHNPITVELIRTLDAIDRHGSFAAAAEHLHKVPSALTYTLQKCERDLEIKLFDRSGHRAEWTEAARHILSEGRRILVAMENLGHSAQRLAQGWTTQYVVALDHLLDFEQIVPLLTRAHEDIPWVPVHVRQGTLSGTWELLLEHEADLVVAPLHSKPDAGNIETRPIGTIRMVLAVARDHPLAAVDRPLTEDDLLPYPVVTNQDTARQITPLTAGLRQRRQQLLVPDMSTKILAQKRGLGIGFLPMHRIQQEVLGGDLILKSLASNDQEREMTLVAGWRQGDSDKTHHWMLEHLELLSIN</sequence>
<name>A0A4Z0W6S0_9GAMM</name>
<dbReference type="PANTHER" id="PTHR30126">
    <property type="entry name" value="HTH-TYPE TRANSCRIPTIONAL REGULATOR"/>
    <property type="match status" value="1"/>
</dbReference>
<dbReference type="EMBL" id="SRMF01000006">
    <property type="protein sequence ID" value="TGG92039.1"/>
    <property type="molecule type" value="Genomic_DNA"/>
</dbReference>
<dbReference type="InterPro" id="IPR000847">
    <property type="entry name" value="LysR_HTH_N"/>
</dbReference>
<dbReference type="InterPro" id="IPR036390">
    <property type="entry name" value="WH_DNA-bd_sf"/>
</dbReference>
<dbReference type="OrthoDB" id="196624at2"/>
<dbReference type="PROSITE" id="PS50931">
    <property type="entry name" value="HTH_LYSR"/>
    <property type="match status" value="1"/>
</dbReference>
<dbReference type="PANTHER" id="PTHR30126:SF4">
    <property type="entry name" value="LYSR FAMILY TRANSCRIPTIONAL REGULATOR"/>
    <property type="match status" value="1"/>
</dbReference>
<keyword evidence="3" id="KW-0238">DNA-binding</keyword>
<proteinExistence type="inferred from homology"/>